<name>A0A131ZTQ8_SARSC</name>
<comment type="caution">
    <text evidence="1">The sequence shown here is derived from an EMBL/GenBank/DDBJ whole genome shotgun (WGS) entry which is preliminary data.</text>
</comment>
<evidence type="ECO:0000313" key="1">
    <source>
        <dbReference type="EMBL" id="KPM02156.1"/>
    </source>
</evidence>
<dbReference type="VEuPathDB" id="VectorBase:SSCA008069"/>
<accession>A0A131ZTQ8</accession>
<gene>
    <name evidence="1" type="ORF">QR98_0005630</name>
</gene>
<evidence type="ECO:0000313" key="2">
    <source>
        <dbReference type="Proteomes" id="UP000616769"/>
    </source>
</evidence>
<reference evidence="1 2" key="1">
    <citation type="journal article" date="2015" name="Parasit. Vectors">
        <title>Draft genome of the scabies mite.</title>
        <authorList>
            <person name="Rider S.D.Jr."/>
            <person name="Morgan M.S."/>
            <person name="Arlian L.G."/>
        </authorList>
    </citation>
    <scope>NUCLEOTIDE SEQUENCE [LARGE SCALE GENOMIC DNA]</scope>
    <source>
        <strain evidence="1">Arlian Lab</strain>
    </source>
</reference>
<dbReference type="AlphaFoldDB" id="A0A131ZTQ8"/>
<protein>
    <submittedName>
        <fullName evidence="1">Uncharacterized protein</fullName>
    </submittedName>
</protein>
<proteinExistence type="predicted"/>
<organism evidence="1 2">
    <name type="scientific">Sarcoptes scabiei</name>
    <name type="common">Itch mite</name>
    <name type="synonym">Acarus scabiei</name>
    <dbReference type="NCBI Taxonomy" id="52283"/>
    <lineage>
        <taxon>Eukaryota</taxon>
        <taxon>Metazoa</taxon>
        <taxon>Ecdysozoa</taxon>
        <taxon>Arthropoda</taxon>
        <taxon>Chelicerata</taxon>
        <taxon>Arachnida</taxon>
        <taxon>Acari</taxon>
        <taxon>Acariformes</taxon>
        <taxon>Sarcoptiformes</taxon>
        <taxon>Astigmata</taxon>
        <taxon>Psoroptidia</taxon>
        <taxon>Sarcoptoidea</taxon>
        <taxon>Sarcoptidae</taxon>
        <taxon>Sarcoptinae</taxon>
        <taxon>Sarcoptes</taxon>
    </lineage>
</organism>
<dbReference type="EMBL" id="JXLN01001104">
    <property type="protein sequence ID" value="KPM02156.1"/>
    <property type="molecule type" value="Genomic_DNA"/>
</dbReference>
<dbReference type="Proteomes" id="UP000616769">
    <property type="component" value="Unassembled WGS sequence"/>
</dbReference>
<sequence length="72" mass="8275">MNDKNDQGSKWVSEKILIESFKYTKSSIPLWICENETSASNPRLKKKDLITTLVNDKNKKNNNNNKDTSDSN</sequence>